<evidence type="ECO:0000256" key="6">
    <source>
        <dbReference type="RuleBase" id="RU000553"/>
    </source>
</evidence>
<dbReference type="SUPFAM" id="SSF54975">
    <property type="entry name" value="Acylphosphatase/BLUF domain-like"/>
    <property type="match status" value="1"/>
</dbReference>
<dbReference type="PROSITE" id="PS00151">
    <property type="entry name" value="ACYLPHOSPHATASE_2"/>
    <property type="match status" value="1"/>
</dbReference>
<dbReference type="Gene3D" id="3.30.70.100">
    <property type="match status" value="1"/>
</dbReference>
<feature type="active site" evidence="5">
    <location>
        <position position="20"/>
    </location>
</feature>
<dbReference type="PROSITE" id="PS00150">
    <property type="entry name" value="ACYLPHOSPHATASE_1"/>
    <property type="match status" value="1"/>
</dbReference>
<evidence type="ECO:0000256" key="4">
    <source>
        <dbReference type="ARBA" id="ARBA00047645"/>
    </source>
</evidence>
<name>A0A0B2BPA5_9ACTN</name>
<reference evidence="9 10" key="1">
    <citation type="submission" date="2017-11" db="EMBL/GenBank/DDBJ databases">
        <title>Genomic Encyclopedia of Archaeal and Bacterial Type Strains, Phase II (KMG-II): From Individual Species to Whole Genera.</title>
        <authorList>
            <person name="Goeker M."/>
        </authorList>
    </citation>
    <scope>NUCLEOTIDE SEQUENCE [LARGE SCALE GENOMIC DNA]</scope>
    <source>
        <strain evidence="9 10">DSM 27763</strain>
    </source>
</reference>
<dbReference type="Pfam" id="PF00708">
    <property type="entry name" value="Acylphosphatase"/>
    <property type="match status" value="1"/>
</dbReference>
<evidence type="ECO:0000256" key="2">
    <source>
        <dbReference type="ARBA" id="ARBA00012150"/>
    </source>
</evidence>
<evidence type="ECO:0000313" key="9">
    <source>
        <dbReference type="EMBL" id="PJJ56991.1"/>
    </source>
</evidence>
<comment type="catalytic activity">
    <reaction evidence="4 5 6">
        <text>an acyl phosphate + H2O = a carboxylate + phosphate + H(+)</text>
        <dbReference type="Rhea" id="RHEA:14965"/>
        <dbReference type="ChEBI" id="CHEBI:15377"/>
        <dbReference type="ChEBI" id="CHEBI:15378"/>
        <dbReference type="ChEBI" id="CHEBI:29067"/>
        <dbReference type="ChEBI" id="CHEBI:43474"/>
        <dbReference type="ChEBI" id="CHEBI:59918"/>
        <dbReference type="EC" id="3.6.1.7"/>
    </reaction>
</comment>
<dbReference type="EMBL" id="PGEZ01000001">
    <property type="protein sequence ID" value="PJJ56991.1"/>
    <property type="molecule type" value="Genomic_DNA"/>
</dbReference>
<dbReference type="PRINTS" id="PR00112">
    <property type="entry name" value="ACYLPHPHTASE"/>
</dbReference>
<dbReference type="EC" id="3.6.1.7" evidence="2 5"/>
<evidence type="ECO:0000256" key="3">
    <source>
        <dbReference type="ARBA" id="ARBA00015991"/>
    </source>
</evidence>
<dbReference type="PROSITE" id="PS51160">
    <property type="entry name" value="ACYLPHOSPHATASE_3"/>
    <property type="match status" value="1"/>
</dbReference>
<protein>
    <recommendedName>
        <fullName evidence="3 5">Acylphosphatase</fullName>
        <ecNumber evidence="2 5">3.6.1.7</ecNumber>
    </recommendedName>
</protein>
<dbReference type="PANTHER" id="PTHR47268">
    <property type="entry name" value="ACYLPHOSPHATASE"/>
    <property type="match status" value="1"/>
</dbReference>
<comment type="similarity">
    <text evidence="1 7">Belongs to the acylphosphatase family.</text>
</comment>
<dbReference type="RefSeq" id="WP_039340929.1">
    <property type="nucleotide sequence ID" value="NZ_PGEZ01000001.1"/>
</dbReference>
<dbReference type="OrthoDB" id="3182027at2"/>
<dbReference type="InterPro" id="IPR036046">
    <property type="entry name" value="Acylphosphatase-like_dom_sf"/>
</dbReference>
<keyword evidence="10" id="KW-1185">Reference proteome</keyword>
<dbReference type="GO" id="GO:0003998">
    <property type="term" value="F:acylphosphatase activity"/>
    <property type="evidence" value="ECO:0007669"/>
    <property type="project" value="UniProtKB-EC"/>
</dbReference>
<dbReference type="Proteomes" id="UP000230842">
    <property type="component" value="Unassembled WGS sequence"/>
</dbReference>
<evidence type="ECO:0000259" key="8">
    <source>
        <dbReference type="PROSITE" id="PS51160"/>
    </source>
</evidence>
<organism evidence="9 10">
    <name type="scientific">Mumia flava</name>
    <dbReference type="NCBI Taxonomy" id="1348852"/>
    <lineage>
        <taxon>Bacteria</taxon>
        <taxon>Bacillati</taxon>
        <taxon>Actinomycetota</taxon>
        <taxon>Actinomycetes</taxon>
        <taxon>Propionibacteriales</taxon>
        <taxon>Nocardioidaceae</taxon>
        <taxon>Mumia</taxon>
    </lineage>
</organism>
<dbReference type="PANTHER" id="PTHR47268:SF4">
    <property type="entry name" value="ACYLPHOSPHATASE"/>
    <property type="match status" value="1"/>
</dbReference>
<dbReference type="InterPro" id="IPR001792">
    <property type="entry name" value="Acylphosphatase-like_dom"/>
</dbReference>
<evidence type="ECO:0000313" key="10">
    <source>
        <dbReference type="Proteomes" id="UP000230842"/>
    </source>
</evidence>
<dbReference type="AlphaFoldDB" id="A0A0B2BPA5"/>
<sequence length="91" mass="9528">MADRAVRVVVSGHVQGVFFRDSCRRAALEAGVRGWVRNRDDGAVEAVFAGPPDAVDALVAWARVGPPRARVDDVAVARADDPGGTGFDVVG</sequence>
<feature type="domain" description="Acylphosphatase-like" evidence="8">
    <location>
        <begin position="5"/>
        <end position="91"/>
    </location>
</feature>
<evidence type="ECO:0000256" key="7">
    <source>
        <dbReference type="RuleBase" id="RU004168"/>
    </source>
</evidence>
<evidence type="ECO:0000256" key="1">
    <source>
        <dbReference type="ARBA" id="ARBA00005614"/>
    </source>
</evidence>
<feature type="active site" evidence="5">
    <location>
        <position position="38"/>
    </location>
</feature>
<dbReference type="InterPro" id="IPR020456">
    <property type="entry name" value="Acylphosphatase"/>
</dbReference>
<proteinExistence type="inferred from homology"/>
<evidence type="ECO:0000256" key="5">
    <source>
        <dbReference type="PROSITE-ProRule" id="PRU00520"/>
    </source>
</evidence>
<gene>
    <name evidence="9" type="ORF">CLV56_1210</name>
</gene>
<dbReference type="InterPro" id="IPR017968">
    <property type="entry name" value="Acylphosphatase_CS"/>
</dbReference>
<accession>A0A0B2BPA5</accession>
<comment type="caution">
    <text evidence="9">The sequence shown here is derived from an EMBL/GenBank/DDBJ whole genome shotgun (WGS) entry which is preliminary data.</text>
</comment>
<keyword evidence="5 6" id="KW-0378">Hydrolase</keyword>